<evidence type="ECO:0000259" key="15">
    <source>
        <dbReference type="PROSITE" id="PS50109"/>
    </source>
</evidence>
<evidence type="ECO:0000256" key="14">
    <source>
        <dbReference type="SAM" id="MobiDB-lite"/>
    </source>
</evidence>
<dbReference type="EC" id="2.7.13.3" evidence="3"/>
<dbReference type="InterPro" id="IPR011006">
    <property type="entry name" value="CheY-like_superfamily"/>
</dbReference>
<keyword evidence="8" id="KW-0067">ATP-binding</keyword>
<evidence type="ECO:0000256" key="12">
    <source>
        <dbReference type="PROSITE-ProRule" id="PRU00110"/>
    </source>
</evidence>
<evidence type="ECO:0000256" key="11">
    <source>
        <dbReference type="ARBA" id="ARBA00068150"/>
    </source>
</evidence>
<dbReference type="InterPro" id="IPR036097">
    <property type="entry name" value="HisK_dim/P_sf"/>
</dbReference>
<dbReference type="InterPro" id="IPR003660">
    <property type="entry name" value="HAMP_dom"/>
</dbReference>
<feature type="domain" description="Response regulatory" evidence="16">
    <location>
        <begin position="961"/>
        <end position="1080"/>
    </location>
</feature>
<dbReference type="InterPro" id="IPR005467">
    <property type="entry name" value="His_kinase_dom"/>
</dbReference>
<dbReference type="PANTHER" id="PTHR45339:SF3">
    <property type="entry name" value="HISTIDINE KINASE"/>
    <property type="match status" value="1"/>
</dbReference>
<dbReference type="InterPro" id="IPR036641">
    <property type="entry name" value="HPT_dom_sf"/>
</dbReference>
<dbReference type="PROSITE" id="PS50894">
    <property type="entry name" value="HPT"/>
    <property type="match status" value="1"/>
</dbReference>
<keyword evidence="20" id="KW-1185">Reference proteome</keyword>
<dbReference type="Gene3D" id="1.10.287.130">
    <property type="match status" value="1"/>
</dbReference>
<feature type="domain" description="HAMP" evidence="17">
    <location>
        <begin position="338"/>
        <end position="391"/>
    </location>
</feature>
<dbReference type="Gene3D" id="3.30.565.10">
    <property type="entry name" value="Histidine kinase-like ATPase, C-terminal domain"/>
    <property type="match status" value="1"/>
</dbReference>
<feature type="domain" description="HPt" evidence="18">
    <location>
        <begin position="1125"/>
        <end position="1221"/>
    </location>
</feature>
<evidence type="ECO:0000313" key="20">
    <source>
        <dbReference type="Proteomes" id="UP000198615"/>
    </source>
</evidence>
<sequence length="1302" mass="142219">MRFSLRTLTIGLVGLLFLAGAFGIGATVWVNHRVAETQESWNAYRDASAVRARSLVEITDYLGYGGAIHHLLNFVLRGDYDYIDSLHADLGTVRSAVERYRTVDITPKERAALREIEDLVNVLYDRSELAQVMRAYGNTPKETARAMALWSPGVLFALDDLHQAESARRAVHSDKPTKLELLREFRRDIGFGGMIDFFKKLVLLGDTAFAPMARRGVELGRATIERYRALPLTEQESKALEDIDTTLYFYDLNIDIALSMVQGGAPASAVDAAIRVDDGSALKALVVLEKAIAEEANQLTQTIHGNLTAVSRLTNMLVVIFSIGALVIGTVIASIVLNAVQRPLSHITDAMVRIPTGDLSPVESVESRVREVADLAGSLEVFRRYASELDMTAAILHQFQELSTDVTLTTEERIRRILQLGVDHFGTELGTASRTADGRYIVEHSVGTGPIRVPGTTFDLETTYCRHTLAHERALAFHDVAESTLADAECFRIFGRRTYIGAPVIVEGAVYGTINFSSIEPRDRPFSKSDLVLVEMMGRWLGMELEQDRTMKRLSEARDAAEEGTRAKSSFLANMSHEIRTPLNGIIGLSRLLAQTSLNPKQLDYAQKVLFSSENLLGIINDILDFSKIEAGQISIEKTEFRLMKVIENVTAMVAPRAAEKELEFLISVDPDTPQELVGDPLRLGQILTNLCSNAIKFTSEGEIIVSVRPTEMIDGRVELLVSVRDSGVGMTPEQLGQIFRPFTQADVSTTRKFGGTGLGLTISKELAERMDGRIWVESEPGVGSTFHFTARLELGTTRAKPQAVLPADLRSLRVLVVDDNQMARLVIGDTLRAMGFEVDVAVDGPSALRRIGVDRGELTYNIVLMDWMMPEMDGIETARRIRENCGDGPHPATILVSAYMPDEAVLAAAESGLAGYVAKPVNQSTLFDAIATAVGRRTGQRYARNAASRRPPITVLPGLRVLLAEDNEINQEVAVAVLQQQGVRVDVVDNGQDAVERVFEAGPGYYNAVLMDVQMPIMDGFEATRRIQHDDRFRTLPIIAMTAHALEEERQKCFAAGMCDHVAKPLGEERLFEALARHCEAAESRPAAQPEPAKTTPSDPETPMIINVDSLTTIDTDELRRALPDDLISRLLLKFREGQADTGQALRGAIAEGDRDQARRIAHQIRGVAGNLRALAVFEASKALELKIDADGLVDAAAIGELAQDLADALADVMADIDAATAQETAGANLVPFPTKAGPADIRALVEQLRSGDMEAEDTWRALEPALRARDGAVAEDVATAIDDLNYGAAASKLSALLNTG</sequence>
<organism evidence="19 20">
    <name type="scientific">Thalassobaculum litoreum DSM 18839</name>
    <dbReference type="NCBI Taxonomy" id="1123362"/>
    <lineage>
        <taxon>Bacteria</taxon>
        <taxon>Pseudomonadati</taxon>
        <taxon>Pseudomonadota</taxon>
        <taxon>Alphaproteobacteria</taxon>
        <taxon>Rhodospirillales</taxon>
        <taxon>Thalassobaculaceae</taxon>
        <taxon>Thalassobaculum</taxon>
    </lineage>
</organism>
<dbReference type="Proteomes" id="UP000198615">
    <property type="component" value="Unassembled WGS sequence"/>
</dbReference>
<dbReference type="SUPFAM" id="SSF47384">
    <property type="entry name" value="Homodimeric domain of signal transducing histidine kinase"/>
    <property type="match status" value="1"/>
</dbReference>
<dbReference type="Pfam" id="PF00512">
    <property type="entry name" value="HisKA"/>
    <property type="match status" value="1"/>
</dbReference>
<dbReference type="InterPro" id="IPR001789">
    <property type="entry name" value="Sig_transdc_resp-reg_receiver"/>
</dbReference>
<feature type="domain" description="Histidine kinase" evidence="15">
    <location>
        <begin position="574"/>
        <end position="795"/>
    </location>
</feature>
<evidence type="ECO:0000256" key="7">
    <source>
        <dbReference type="ARBA" id="ARBA00022777"/>
    </source>
</evidence>
<dbReference type="PROSITE" id="PS50885">
    <property type="entry name" value="HAMP"/>
    <property type="match status" value="1"/>
</dbReference>
<evidence type="ECO:0000256" key="13">
    <source>
        <dbReference type="PROSITE-ProRule" id="PRU00169"/>
    </source>
</evidence>
<name>A0A8G2BH29_9PROT</name>
<gene>
    <name evidence="19" type="ORF">SAMN05660686_01959</name>
</gene>
<keyword evidence="4 13" id="KW-0597">Phosphoprotein</keyword>
<dbReference type="InterPro" id="IPR003018">
    <property type="entry name" value="GAF"/>
</dbReference>
<dbReference type="Pfam" id="PF01590">
    <property type="entry name" value="GAF"/>
    <property type="match status" value="1"/>
</dbReference>
<dbReference type="EMBL" id="FNBW01000005">
    <property type="protein sequence ID" value="SDF66055.1"/>
    <property type="molecule type" value="Genomic_DNA"/>
</dbReference>
<dbReference type="SUPFAM" id="SSF52172">
    <property type="entry name" value="CheY-like"/>
    <property type="match status" value="2"/>
</dbReference>
<dbReference type="Pfam" id="PF00072">
    <property type="entry name" value="Response_reg"/>
    <property type="match status" value="2"/>
</dbReference>
<dbReference type="CDD" id="cd00082">
    <property type="entry name" value="HisKA"/>
    <property type="match status" value="1"/>
</dbReference>
<dbReference type="Gene3D" id="6.10.340.10">
    <property type="match status" value="1"/>
</dbReference>
<feature type="modified residue" description="Phosphohistidine" evidence="12">
    <location>
        <position position="1164"/>
    </location>
</feature>
<dbReference type="GO" id="GO:0005524">
    <property type="term" value="F:ATP binding"/>
    <property type="evidence" value="ECO:0007669"/>
    <property type="project" value="UniProtKB-KW"/>
</dbReference>
<dbReference type="SMART" id="SM00387">
    <property type="entry name" value="HATPase_c"/>
    <property type="match status" value="1"/>
</dbReference>
<dbReference type="InterPro" id="IPR036890">
    <property type="entry name" value="HATPase_C_sf"/>
</dbReference>
<evidence type="ECO:0000256" key="9">
    <source>
        <dbReference type="ARBA" id="ARBA00023012"/>
    </source>
</evidence>
<protein>
    <recommendedName>
        <fullName evidence="11">Sensory/regulatory protein RpfC</fullName>
        <ecNumber evidence="3">2.7.13.3</ecNumber>
    </recommendedName>
</protein>
<proteinExistence type="predicted"/>
<dbReference type="SMART" id="SM00448">
    <property type="entry name" value="REC"/>
    <property type="match status" value="2"/>
</dbReference>
<evidence type="ECO:0000256" key="4">
    <source>
        <dbReference type="ARBA" id="ARBA00022553"/>
    </source>
</evidence>
<dbReference type="InterPro" id="IPR008207">
    <property type="entry name" value="Sig_transdc_His_kin_Hpt_dom"/>
</dbReference>
<evidence type="ECO:0000259" key="18">
    <source>
        <dbReference type="PROSITE" id="PS50894"/>
    </source>
</evidence>
<dbReference type="Pfam" id="PF01627">
    <property type="entry name" value="Hpt"/>
    <property type="match status" value="1"/>
</dbReference>
<dbReference type="Gene3D" id="3.40.50.2300">
    <property type="match status" value="2"/>
</dbReference>
<comment type="caution">
    <text evidence="19">The sequence shown here is derived from an EMBL/GenBank/DDBJ whole genome shotgun (WGS) entry which is preliminary data.</text>
</comment>
<dbReference type="FunFam" id="1.10.287.130:FF:000002">
    <property type="entry name" value="Two-component osmosensing histidine kinase"/>
    <property type="match status" value="1"/>
</dbReference>
<evidence type="ECO:0000256" key="5">
    <source>
        <dbReference type="ARBA" id="ARBA00022679"/>
    </source>
</evidence>
<dbReference type="RefSeq" id="WP_139189210.1">
    <property type="nucleotide sequence ID" value="NZ_FNBW01000005.1"/>
</dbReference>
<dbReference type="Gene3D" id="3.30.450.40">
    <property type="match status" value="1"/>
</dbReference>
<feature type="modified residue" description="4-aspartylphosphate" evidence="13">
    <location>
        <position position="1013"/>
    </location>
</feature>
<evidence type="ECO:0000256" key="6">
    <source>
        <dbReference type="ARBA" id="ARBA00022741"/>
    </source>
</evidence>
<dbReference type="CDD" id="cd17546">
    <property type="entry name" value="REC_hyHK_CKI1_RcsC-like"/>
    <property type="match status" value="2"/>
</dbReference>
<dbReference type="FunFam" id="3.30.565.10:FF:000010">
    <property type="entry name" value="Sensor histidine kinase RcsC"/>
    <property type="match status" value="1"/>
</dbReference>
<evidence type="ECO:0000256" key="1">
    <source>
        <dbReference type="ARBA" id="ARBA00000085"/>
    </source>
</evidence>
<evidence type="ECO:0000256" key="8">
    <source>
        <dbReference type="ARBA" id="ARBA00022840"/>
    </source>
</evidence>
<dbReference type="PROSITE" id="PS50109">
    <property type="entry name" value="HIS_KIN"/>
    <property type="match status" value="1"/>
</dbReference>
<feature type="region of interest" description="Disordered" evidence="14">
    <location>
        <begin position="1083"/>
        <end position="1105"/>
    </location>
</feature>
<accession>A0A8G2BH29</accession>
<dbReference type="PANTHER" id="PTHR45339">
    <property type="entry name" value="HYBRID SIGNAL TRANSDUCTION HISTIDINE KINASE J"/>
    <property type="match status" value="1"/>
</dbReference>
<evidence type="ECO:0000256" key="3">
    <source>
        <dbReference type="ARBA" id="ARBA00012438"/>
    </source>
</evidence>
<dbReference type="Gene3D" id="1.20.120.160">
    <property type="entry name" value="HPT domain"/>
    <property type="match status" value="1"/>
</dbReference>
<evidence type="ECO:0000313" key="19">
    <source>
        <dbReference type="EMBL" id="SDF66055.1"/>
    </source>
</evidence>
<dbReference type="SMART" id="SM00065">
    <property type="entry name" value="GAF"/>
    <property type="match status" value="1"/>
</dbReference>
<reference evidence="19 20" key="1">
    <citation type="submission" date="2016-10" db="EMBL/GenBank/DDBJ databases">
        <authorList>
            <person name="Varghese N."/>
            <person name="Submissions S."/>
        </authorList>
    </citation>
    <scope>NUCLEOTIDE SEQUENCE [LARGE SCALE GENOMIC DNA]</scope>
    <source>
        <strain evidence="19 20">DSM 18839</strain>
    </source>
</reference>
<keyword evidence="7" id="KW-0418">Kinase</keyword>
<comment type="subcellular location">
    <subcellularLocation>
        <location evidence="2">Membrane</location>
    </subcellularLocation>
</comment>
<dbReference type="InterPro" id="IPR029016">
    <property type="entry name" value="GAF-like_dom_sf"/>
</dbReference>
<evidence type="ECO:0000256" key="2">
    <source>
        <dbReference type="ARBA" id="ARBA00004370"/>
    </source>
</evidence>
<dbReference type="GO" id="GO:0005886">
    <property type="term" value="C:plasma membrane"/>
    <property type="evidence" value="ECO:0007669"/>
    <property type="project" value="UniProtKB-SubCell"/>
</dbReference>
<feature type="domain" description="Response regulatory" evidence="16">
    <location>
        <begin position="814"/>
        <end position="935"/>
    </location>
</feature>
<dbReference type="InterPro" id="IPR004358">
    <property type="entry name" value="Sig_transdc_His_kin-like_C"/>
</dbReference>
<comment type="catalytic activity">
    <reaction evidence="1">
        <text>ATP + protein L-histidine = ADP + protein N-phospho-L-histidine.</text>
        <dbReference type="EC" id="2.7.13.3"/>
    </reaction>
</comment>
<dbReference type="SUPFAM" id="SSF55874">
    <property type="entry name" value="ATPase domain of HSP90 chaperone/DNA topoisomerase II/histidine kinase"/>
    <property type="match status" value="1"/>
</dbReference>
<dbReference type="InterPro" id="IPR003661">
    <property type="entry name" value="HisK_dim/P_dom"/>
</dbReference>
<dbReference type="GO" id="GO:0000155">
    <property type="term" value="F:phosphorelay sensor kinase activity"/>
    <property type="evidence" value="ECO:0007669"/>
    <property type="project" value="InterPro"/>
</dbReference>
<dbReference type="PROSITE" id="PS50110">
    <property type="entry name" value="RESPONSE_REGULATORY"/>
    <property type="match status" value="2"/>
</dbReference>
<keyword evidence="6" id="KW-0547">Nucleotide-binding</keyword>
<dbReference type="OrthoDB" id="9801651at2"/>
<dbReference type="InterPro" id="IPR003594">
    <property type="entry name" value="HATPase_dom"/>
</dbReference>
<evidence type="ECO:0000256" key="10">
    <source>
        <dbReference type="ARBA" id="ARBA00064003"/>
    </source>
</evidence>
<evidence type="ECO:0000259" key="16">
    <source>
        <dbReference type="PROSITE" id="PS50110"/>
    </source>
</evidence>
<comment type="subunit">
    <text evidence="10">At low DSF concentrations, interacts with RpfF.</text>
</comment>
<dbReference type="CDD" id="cd16922">
    <property type="entry name" value="HATPase_EvgS-ArcB-TorS-like"/>
    <property type="match status" value="1"/>
</dbReference>
<dbReference type="SUPFAM" id="SSF55781">
    <property type="entry name" value="GAF domain-like"/>
    <property type="match status" value="1"/>
</dbReference>
<feature type="modified residue" description="4-aspartylphosphate" evidence="13">
    <location>
        <position position="867"/>
    </location>
</feature>
<keyword evidence="5" id="KW-0808">Transferase</keyword>
<dbReference type="Pfam" id="PF02518">
    <property type="entry name" value="HATPase_c"/>
    <property type="match status" value="1"/>
</dbReference>
<evidence type="ECO:0000259" key="17">
    <source>
        <dbReference type="PROSITE" id="PS50885"/>
    </source>
</evidence>
<dbReference type="SUPFAM" id="SSF47226">
    <property type="entry name" value="Histidine-containing phosphotransfer domain, HPT domain"/>
    <property type="match status" value="1"/>
</dbReference>
<dbReference type="SMART" id="SM00388">
    <property type="entry name" value="HisKA"/>
    <property type="match status" value="1"/>
</dbReference>
<dbReference type="PRINTS" id="PR00344">
    <property type="entry name" value="BCTRLSENSOR"/>
</dbReference>
<keyword evidence="9" id="KW-0902">Two-component regulatory system</keyword>